<evidence type="ECO:0000313" key="2">
    <source>
        <dbReference type="EMBL" id="KAF7720378.1"/>
    </source>
</evidence>
<feature type="region of interest" description="Disordered" evidence="1">
    <location>
        <begin position="25"/>
        <end position="80"/>
    </location>
</feature>
<evidence type="ECO:0000313" key="3">
    <source>
        <dbReference type="Proteomes" id="UP000605846"/>
    </source>
</evidence>
<organism evidence="2 3">
    <name type="scientific">Apophysomyces ossiformis</name>
    <dbReference type="NCBI Taxonomy" id="679940"/>
    <lineage>
        <taxon>Eukaryota</taxon>
        <taxon>Fungi</taxon>
        <taxon>Fungi incertae sedis</taxon>
        <taxon>Mucoromycota</taxon>
        <taxon>Mucoromycotina</taxon>
        <taxon>Mucoromycetes</taxon>
        <taxon>Mucorales</taxon>
        <taxon>Mucorineae</taxon>
        <taxon>Mucoraceae</taxon>
        <taxon>Apophysomyces</taxon>
    </lineage>
</organism>
<dbReference type="EMBL" id="JABAYA010000966">
    <property type="protein sequence ID" value="KAF7720378.1"/>
    <property type="molecule type" value="Genomic_DNA"/>
</dbReference>
<protein>
    <submittedName>
        <fullName evidence="2">Uncharacterized protein</fullName>
    </submittedName>
</protein>
<dbReference type="OrthoDB" id="2207231at2759"/>
<keyword evidence="3" id="KW-1185">Reference proteome</keyword>
<accession>A0A8H7BCW6</accession>
<comment type="caution">
    <text evidence="2">The sequence shown here is derived from an EMBL/GenBank/DDBJ whole genome shotgun (WGS) entry which is preliminary data.</text>
</comment>
<sequence length="80" mass="8939">MRAFVSTVEPNLRLSQELFEQYLQQRRPGQPTDKPAPETLTIADFQDPSTNSSPSDADLDMDDSGEIVIDVPVEESDEDL</sequence>
<evidence type="ECO:0000256" key="1">
    <source>
        <dbReference type="SAM" id="MobiDB-lite"/>
    </source>
</evidence>
<proteinExistence type="predicted"/>
<gene>
    <name evidence="2" type="ORF">EC973_009601</name>
</gene>
<dbReference type="AlphaFoldDB" id="A0A8H7BCW6"/>
<dbReference type="Proteomes" id="UP000605846">
    <property type="component" value="Unassembled WGS sequence"/>
</dbReference>
<name>A0A8H7BCW6_9FUNG</name>
<reference evidence="2" key="1">
    <citation type="submission" date="2020-01" db="EMBL/GenBank/DDBJ databases">
        <title>Genome Sequencing of Three Apophysomyces-Like Fungal Strains Confirms a Novel Fungal Genus in the Mucoromycota with divergent Burkholderia-like Endosymbiotic Bacteria.</title>
        <authorList>
            <person name="Stajich J.E."/>
            <person name="Macias A.M."/>
            <person name="Carter-House D."/>
            <person name="Lovett B."/>
            <person name="Kasson L.R."/>
            <person name="Berry K."/>
            <person name="Grigoriev I."/>
            <person name="Chang Y."/>
            <person name="Spatafora J."/>
            <person name="Kasson M.T."/>
        </authorList>
    </citation>
    <scope>NUCLEOTIDE SEQUENCE</scope>
    <source>
        <strain evidence="2">NRRL A-21654</strain>
    </source>
</reference>